<dbReference type="AlphaFoldDB" id="A0A9J5Y2B9"/>
<dbReference type="EMBL" id="JACXVP010000007">
    <property type="protein sequence ID" value="KAG5594082.1"/>
    <property type="molecule type" value="Genomic_DNA"/>
</dbReference>
<feature type="region of interest" description="Disordered" evidence="1">
    <location>
        <begin position="77"/>
        <end position="98"/>
    </location>
</feature>
<protein>
    <submittedName>
        <fullName evidence="3">Uncharacterized protein</fullName>
    </submittedName>
</protein>
<sequence length="185" mass="20628">MPHPSNGVYGRMSSSIFPLPLSLDPKLEKPAATACSDQQQQLLRLAAPTSSFPLISLRLSFLSPFLFSFLSSLRRNTTSNSRTTTPAAGSTPIEINSKPPLRQRTTITNNKNRETLESPFLLSPVKFEFEVGSQQIRPKANMRPYVLNARPNYLTWCLGGTIIFLSLSKFTLIAVQCLLDLKWGR</sequence>
<accession>A0A9J5Y2B9</accession>
<keyword evidence="2" id="KW-0812">Transmembrane</keyword>
<organism evidence="3 4">
    <name type="scientific">Solanum commersonii</name>
    <name type="common">Commerson's wild potato</name>
    <name type="synonym">Commerson's nightshade</name>
    <dbReference type="NCBI Taxonomy" id="4109"/>
    <lineage>
        <taxon>Eukaryota</taxon>
        <taxon>Viridiplantae</taxon>
        <taxon>Streptophyta</taxon>
        <taxon>Embryophyta</taxon>
        <taxon>Tracheophyta</taxon>
        <taxon>Spermatophyta</taxon>
        <taxon>Magnoliopsida</taxon>
        <taxon>eudicotyledons</taxon>
        <taxon>Gunneridae</taxon>
        <taxon>Pentapetalae</taxon>
        <taxon>asterids</taxon>
        <taxon>lamiids</taxon>
        <taxon>Solanales</taxon>
        <taxon>Solanaceae</taxon>
        <taxon>Solanoideae</taxon>
        <taxon>Solaneae</taxon>
        <taxon>Solanum</taxon>
    </lineage>
</organism>
<evidence type="ECO:0000313" key="3">
    <source>
        <dbReference type="EMBL" id="KAG5594082.1"/>
    </source>
</evidence>
<comment type="caution">
    <text evidence="3">The sequence shown here is derived from an EMBL/GenBank/DDBJ whole genome shotgun (WGS) entry which is preliminary data.</text>
</comment>
<feature type="transmembrane region" description="Helical" evidence="2">
    <location>
        <begin position="52"/>
        <end position="73"/>
    </location>
</feature>
<proteinExistence type="predicted"/>
<keyword evidence="4" id="KW-1185">Reference proteome</keyword>
<evidence type="ECO:0000313" key="4">
    <source>
        <dbReference type="Proteomes" id="UP000824120"/>
    </source>
</evidence>
<keyword evidence="2" id="KW-1133">Transmembrane helix</keyword>
<keyword evidence="2" id="KW-0472">Membrane</keyword>
<feature type="transmembrane region" description="Helical" evidence="2">
    <location>
        <begin position="153"/>
        <end position="175"/>
    </location>
</feature>
<evidence type="ECO:0000256" key="1">
    <source>
        <dbReference type="SAM" id="MobiDB-lite"/>
    </source>
</evidence>
<gene>
    <name evidence="3" type="ORF">H5410_035314</name>
</gene>
<reference evidence="3 4" key="1">
    <citation type="submission" date="2020-09" db="EMBL/GenBank/DDBJ databases">
        <title>De no assembly of potato wild relative species, Solanum commersonii.</title>
        <authorList>
            <person name="Cho K."/>
        </authorList>
    </citation>
    <scope>NUCLEOTIDE SEQUENCE [LARGE SCALE GENOMIC DNA]</scope>
    <source>
        <strain evidence="3">LZ3.2</strain>
        <tissue evidence="3">Leaf</tissue>
    </source>
</reference>
<dbReference type="Proteomes" id="UP000824120">
    <property type="component" value="Chromosome 7"/>
</dbReference>
<name>A0A9J5Y2B9_SOLCO</name>
<evidence type="ECO:0000256" key="2">
    <source>
        <dbReference type="SAM" id="Phobius"/>
    </source>
</evidence>